<dbReference type="Proteomes" id="UP001589813">
    <property type="component" value="Unassembled WGS sequence"/>
</dbReference>
<dbReference type="PANTHER" id="PTHR37531">
    <property type="entry name" value="HEME EXPORTER PROTEIN D"/>
    <property type="match status" value="1"/>
</dbReference>
<reference evidence="13 14" key="1">
    <citation type="submission" date="2024-09" db="EMBL/GenBank/DDBJ databases">
        <authorList>
            <person name="Sun Q."/>
            <person name="Mori K."/>
        </authorList>
    </citation>
    <scope>NUCLEOTIDE SEQUENCE [LARGE SCALE GENOMIC DNA]</scope>
    <source>
        <strain evidence="13 14">KCTC 23315</strain>
    </source>
</reference>
<evidence type="ECO:0000256" key="12">
    <source>
        <dbReference type="RuleBase" id="RU363101"/>
    </source>
</evidence>
<comment type="similarity">
    <text evidence="3 12">Belongs to the CcmD/CycX/HelD family.</text>
</comment>
<dbReference type="Pfam" id="PF04995">
    <property type="entry name" value="CcmD"/>
    <property type="match status" value="1"/>
</dbReference>
<evidence type="ECO:0000256" key="4">
    <source>
        <dbReference type="ARBA" id="ARBA00016461"/>
    </source>
</evidence>
<evidence type="ECO:0000313" key="13">
    <source>
        <dbReference type="EMBL" id="MFC0050058.1"/>
    </source>
</evidence>
<evidence type="ECO:0000256" key="9">
    <source>
        <dbReference type="ARBA" id="ARBA00022748"/>
    </source>
</evidence>
<keyword evidence="5 12" id="KW-0813">Transport</keyword>
<feature type="transmembrane region" description="Helical" evidence="12">
    <location>
        <begin position="20"/>
        <end position="39"/>
    </location>
</feature>
<dbReference type="InterPro" id="IPR007078">
    <property type="entry name" value="Haem_export_protD_CcmD"/>
</dbReference>
<keyword evidence="11 12" id="KW-0472">Membrane</keyword>
<keyword evidence="14" id="KW-1185">Reference proteome</keyword>
<evidence type="ECO:0000256" key="5">
    <source>
        <dbReference type="ARBA" id="ARBA00022448"/>
    </source>
</evidence>
<keyword evidence="10 12" id="KW-1133">Transmembrane helix</keyword>
<evidence type="ECO:0000256" key="10">
    <source>
        <dbReference type="ARBA" id="ARBA00022989"/>
    </source>
</evidence>
<dbReference type="InterPro" id="IPR052075">
    <property type="entry name" value="Heme_exporter_D"/>
</dbReference>
<name>A0ABV6BGQ8_9GAMM</name>
<keyword evidence="8 12" id="KW-0812">Transmembrane</keyword>
<evidence type="ECO:0000256" key="3">
    <source>
        <dbReference type="ARBA" id="ARBA00008741"/>
    </source>
</evidence>
<evidence type="ECO:0000256" key="7">
    <source>
        <dbReference type="ARBA" id="ARBA00022519"/>
    </source>
</evidence>
<evidence type="ECO:0000256" key="11">
    <source>
        <dbReference type="ARBA" id="ARBA00023136"/>
    </source>
</evidence>
<comment type="function">
    <text evidence="1 12">Required for the export of heme to the periplasm for the biogenesis of c-type cytochromes.</text>
</comment>
<keyword evidence="6 12" id="KW-1003">Cell membrane</keyword>
<proteinExistence type="inferred from homology"/>
<protein>
    <recommendedName>
        <fullName evidence="4 12">Heme exporter protein D</fullName>
    </recommendedName>
</protein>
<sequence length="70" mass="8176">MPEFNFTSFSDFLAMGGYGFFVWLSFGFSLAAIVALGWYSKRQQQQFIQQQASRSAREARVRQQQDREQV</sequence>
<evidence type="ECO:0000256" key="6">
    <source>
        <dbReference type="ARBA" id="ARBA00022475"/>
    </source>
</evidence>
<comment type="subcellular location">
    <subcellularLocation>
        <location evidence="2 12">Cell inner membrane</location>
        <topology evidence="2 12">Single-pass membrane protein</topology>
    </subcellularLocation>
</comment>
<evidence type="ECO:0000256" key="2">
    <source>
        <dbReference type="ARBA" id="ARBA00004377"/>
    </source>
</evidence>
<comment type="caution">
    <text evidence="13">The sequence shown here is derived from an EMBL/GenBank/DDBJ whole genome shotgun (WGS) entry which is preliminary data.</text>
</comment>
<organism evidence="13 14">
    <name type="scientific">Rheinheimera tilapiae</name>
    <dbReference type="NCBI Taxonomy" id="875043"/>
    <lineage>
        <taxon>Bacteria</taxon>
        <taxon>Pseudomonadati</taxon>
        <taxon>Pseudomonadota</taxon>
        <taxon>Gammaproteobacteria</taxon>
        <taxon>Chromatiales</taxon>
        <taxon>Chromatiaceae</taxon>
        <taxon>Rheinheimera</taxon>
    </lineage>
</organism>
<gene>
    <name evidence="13" type="primary">ccmD</name>
    <name evidence="13" type="ORF">ACFFJP_17280</name>
</gene>
<evidence type="ECO:0000256" key="8">
    <source>
        <dbReference type="ARBA" id="ARBA00022692"/>
    </source>
</evidence>
<dbReference type="EMBL" id="JBHLXP010000005">
    <property type="protein sequence ID" value="MFC0050058.1"/>
    <property type="molecule type" value="Genomic_DNA"/>
</dbReference>
<evidence type="ECO:0000313" key="14">
    <source>
        <dbReference type="Proteomes" id="UP001589813"/>
    </source>
</evidence>
<dbReference type="RefSeq" id="WP_377247119.1">
    <property type="nucleotide sequence ID" value="NZ_JBHLXP010000005.1"/>
</dbReference>
<dbReference type="NCBIfam" id="TIGR03141">
    <property type="entry name" value="cytochro_ccmD"/>
    <property type="match status" value="1"/>
</dbReference>
<keyword evidence="9 12" id="KW-0201">Cytochrome c-type biogenesis</keyword>
<accession>A0ABV6BGQ8</accession>
<keyword evidence="7 12" id="KW-0997">Cell inner membrane</keyword>
<dbReference type="PANTHER" id="PTHR37531:SF1">
    <property type="entry name" value="HEME EXPORTER PROTEIN D"/>
    <property type="match status" value="1"/>
</dbReference>
<evidence type="ECO:0000256" key="1">
    <source>
        <dbReference type="ARBA" id="ARBA00002442"/>
    </source>
</evidence>